<feature type="transmembrane region" description="Helical" evidence="7">
    <location>
        <begin position="271"/>
        <end position="291"/>
    </location>
</feature>
<dbReference type="GO" id="GO:0005886">
    <property type="term" value="C:plasma membrane"/>
    <property type="evidence" value="ECO:0007669"/>
    <property type="project" value="UniProtKB-SubCell"/>
</dbReference>
<protein>
    <submittedName>
        <fullName evidence="9">Peptide ABC transporter permease</fullName>
    </submittedName>
</protein>
<name>A0A0Q3VFL5_9BACI</name>
<gene>
    <name evidence="9" type="ORF">AN957_08870</name>
</gene>
<feature type="domain" description="ABC transmembrane type-1" evidence="8">
    <location>
        <begin position="100"/>
        <end position="291"/>
    </location>
</feature>
<dbReference type="PANTHER" id="PTHR43386:SF1">
    <property type="entry name" value="D,D-DIPEPTIDE TRANSPORT SYSTEM PERMEASE PROTEIN DDPC-RELATED"/>
    <property type="match status" value="1"/>
</dbReference>
<evidence type="ECO:0000256" key="4">
    <source>
        <dbReference type="ARBA" id="ARBA00022692"/>
    </source>
</evidence>
<keyword evidence="5 7" id="KW-1133">Transmembrane helix</keyword>
<dbReference type="InterPro" id="IPR053523">
    <property type="entry name" value="Oligopeptide_permease_AppC"/>
</dbReference>
<dbReference type="Pfam" id="PF00528">
    <property type="entry name" value="BPD_transp_1"/>
    <property type="match status" value="1"/>
</dbReference>
<keyword evidence="10" id="KW-1185">Reference proteome</keyword>
<evidence type="ECO:0000256" key="6">
    <source>
        <dbReference type="ARBA" id="ARBA00023136"/>
    </source>
</evidence>
<evidence type="ECO:0000313" key="10">
    <source>
        <dbReference type="Proteomes" id="UP000050996"/>
    </source>
</evidence>
<feature type="transmembrane region" description="Helical" evidence="7">
    <location>
        <begin position="104"/>
        <end position="127"/>
    </location>
</feature>
<dbReference type="EMBL" id="LJIX01000006">
    <property type="protein sequence ID" value="KQL18671.1"/>
    <property type="molecule type" value="Genomic_DNA"/>
</dbReference>
<dbReference type="InterPro" id="IPR000515">
    <property type="entry name" value="MetI-like"/>
</dbReference>
<dbReference type="Gene3D" id="1.10.3720.10">
    <property type="entry name" value="MetI-like"/>
    <property type="match status" value="1"/>
</dbReference>
<evidence type="ECO:0000256" key="1">
    <source>
        <dbReference type="ARBA" id="ARBA00004651"/>
    </source>
</evidence>
<feature type="transmembrane region" description="Helical" evidence="7">
    <location>
        <begin position="221"/>
        <end position="244"/>
    </location>
</feature>
<evidence type="ECO:0000256" key="2">
    <source>
        <dbReference type="ARBA" id="ARBA00022448"/>
    </source>
</evidence>
<dbReference type="CDD" id="cd06261">
    <property type="entry name" value="TM_PBP2"/>
    <property type="match status" value="1"/>
</dbReference>
<sequence length="304" mass="33478">MSQSNVEISQEELQLNPHLKEKPDTLTRIFFRKFFKNKLAVIGSILLFIIIMAAVFAPLIAPYSYEQQNLIDKLKPPSSEYWLGTDRYGRDIFTRLLYGGRVSLLVGFGAVLGALIIGVSFGALAGYYGGIIDAILMRVVDIVISIPSFFLLITIVTIFKPSVGNLILIFALTSWTSTARLVRGEFLTLRSREFVLASKTIGTKSYKIIFSHILPNAMGPIIVSATLLIGGVILAEAALSYFGLGISPPTPTWGNMLQDAQNYTVMLTAPWYPFFPGLLILLTVLSFNFIGDGLRDALDPKSLD</sequence>
<keyword evidence="6 7" id="KW-0472">Membrane</keyword>
<dbReference type="PANTHER" id="PTHR43386">
    <property type="entry name" value="OLIGOPEPTIDE TRANSPORT SYSTEM PERMEASE PROTEIN APPC"/>
    <property type="match status" value="1"/>
</dbReference>
<feature type="transmembrane region" description="Helical" evidence="7">
    <location>
        <begin position="139"/>
        <end position="159"/>
    </location>
</feature>
<dbReference type="InterPro" id="IPR050366">
    <property type="entry name" value="BP-dependent_transpt_permease"/>
</dbReference>
<comment type="subcellular location">
    <subcellularLocation>
        <location evidence="1 7">Cell membrane</location>
        <topology evidence="1 7">Multi-pass membrane protein</topology>
    </subcellularLocation>
</comment>
<dbReference type="InterPro" id="IPR025966">
    <property type="entry name" value="OppC_N"/>
</dbReference>
<keyword evidence="2 7" id="KW-0813">Transport</keyword>
<organism evidence="9 10">
    <name type="scientific">Cytobacillus solani</name>
    <dbReference type="NCBI Taxonomy" id="1637975"/>
    <lineage>
        <taxon>Bacteria</taxon>
        <taxon>Bacillati</taxon>
        <taxon>Bacillota</taxon>
        <taxon>Bacilli</taxon>
        <taxon>Bacillales</taxon>
        <taxon>Bacillaceae</taxon>
        <taxon>Cytobacillus</taxon>
    </lineage>
</organism>
<proteinExistence type="inferred from homology"/>
<reference evidence="9 10" key="1">
    <citation type="submission" date="2015-09" db="EMBL/GenBank/DDBJ databases">
        <title>Genome sequencing project for genomic taxonomy and phylogenomics of Bacillus-like bacteria.</title>
        <authorList>
            <person name="Liu B."/>
            <person name="Wang J."/>
            <person name="Zhu Y."/>
            <person name="Liu G."/>
            <person name="Chen Q."/>
            <person name="Chen Z."/>
            <person name="Lan J."/>
            <person name="Che J."/>
            <person name="Ge C."/>
            <person name="Shi H."/>
            <person name="Pan Z."/>
            <person name="Liu X."/>
        </authorList>
    </citation>
    <scope>NUCLEOTIDE SEQUENCE [LARGE SCALE GENOMIC DNA]</scope>
    <source>
        <strain evidence="9 10">FJAT-18043</strain>
    </source>
</reference>
<comment type="caution">
    <text evidence="9">The sequence shown here is derived from an EMBL/GenBank/DDBJ whole genome shotgun (WGS) entry which is preliminary data.</text>
</comment>
<dbReference type="InterPro" id="IPR035906">
    <property type="entry name" value="MetI-like_sf"/>
</dbReference>
<accession>A0A0Q3VFL5</accession>
<evidence type="ECO:0000259" key="8">
    <source>
        <dbReference type="PROSITE" id="PS50928"/>
    </source>
</evidence>
<comment type="similarity">
    <text evidence="7">Belongs to the binding-protein-dependent transport system permease family.</text>
</comment>
<dbReference type="NCBIfam" id="NF045476">
    <property type="entry name" value="Opp4C"/>
    <property type="match status" value="1"/>
</dbReference>
<dbReference type="STRING" id="1637975.AN957_08870"/>
<feature type="transmembrane region" description="Helical" evidence="7">
    <location>
        <begin position="39"/>
        <end position="61"/>
    </location>
</feature>
<evidence type="ECO:0000313" key="9">
    <source>
        <dbReference type="EMBL" id="KQL18671.1"/>
    </source>
</evidence>
<dbReference type="Proteomes" id="UP000050996">
    <property type="component" value="Unassembled WGS sequence"/>
</dbReference>
<dbReference type="PROSITE" id="PS50928">
    <property type="entry name" value="ABC_TM1"/>
    <property type="match status" value="1"/>
</dbReference>
<dbReference type="SUPFAM" id="SSF161098">
    <property type="entry name" value="MetI-like"/>
    <property type="match status" value="1"/>
</dbReference>
<evidence type="ECO:0000256" key="5">
    <source>
        <dbReference type="ARBA" id="ARBA00022989"/>
    </source>
</evidence>
<dbReference type="GO" id="GO:0055085">
    <property type="term" value="P:transmembrane transport"/>
    <property type="evidence" value="ECO:0007669"/>
    <property type="project" value="InterPro"/>
</dbReference>
<evidence type="ECO:0000256" key="3">
    <source>
        <dbReference type="ARBA" id="ARBA00022475"/>
    </source>
</evidence>
<dbReference type="Pfam" id="PF12911">
    <property type="entry name" value="OppC_N"/>
    <property type="match status" value="1"/>
</dbReference>
<feature type="transmembrane region" description="Helical" evidence="7">
    <location>
        <begin position="165"/>
        <end position="182"/>
    </location>
</feature>
<evidence type="ECO:0000256" key="7">
    <source>
        <dbReference type="RuleBase" id="RU363032"/>
    </source>
</evidence>
<keyword evidence="3" id="KW-1003">Cell membrane</keyword>
<keyword evidence="4 7" id="KW-0812">Transmembrane</keyword>
<dbReference type="PATRIC" id="fig|1637975.4.peg.1531"/>
<dbReference type="AlphaFoldDB" id="A0A0Q3VFL5"/>
<dbReference type="RefSeq" id="WP_056683535.1">
    <property type="nucleotide sequence ID" value="NZ_LJIX01000006.1"/>
</dbReference>